<dbReference type="CDD" id="cd00158">
    <property type="entry name" value="RHOD"/>
    <property type="match status" value="1"/>
</dbReference>
<dbReference type="Gene3D" id="3.40.250.10">
    <property type="entry name" value="Rhodanese-like domain"/>
    <property type="match status" value="1"/>
</dbReference>
<dbReference type="OrthoDB" id="566238at2759"/>
<gene>
    <name evidence="2" type="ORF">SHERM_03394</name>
</gene>
<dbReference type="InterPro" id="IPR001763">
    <property type="entry name" value="Rhodanese-like_dom"/>
</dbReference>
<organism evidence="2 3">
    <name type="scientific">Striga hermonthica</name>
    <name type="common">Purple witchweed</name>
    <name type="synonym">Buchnera hermonthica</name>
    <dbReference type="NCBI Taxonomy" id="68872"/>
    <lineage>
        <taxon>Eukaryota</taxon>
        <taxon>Viridiplantae</taxon>
        <taxon>Streptophyta</taxon>
        <taxon>Embryophyta</taxon>
        <taxon>Tracheophyta</taxon>
        <taxon>Spermatophyta</taxon>
        <taxon>Magnoliopsida</taxon>
        <taxon>eudicotyledons</taxon>
        <taxon>Gunneridae</taxon>
        <taxon>Pentapetalae</taxon>
        <taxon>asterids</taxon>
        <taxon>lamiids</taxon>
        <taxon>Lamiales</taxon>
        <taxon>Orobanchaceae</taxon>
        <taxon>Buchnereae</taxon>
        <taxon>Striga</taxon>
    </lineage>
</organism>
<dbReference type="SUPFAM" id="SSF52821">
    <property type="entry name" value="Rhodanese/Cell cycle control phosphatase"/>
    <property type="match status" value="1"/>
</dbReference>
<evidence type="ECO:0000313" key="2">
    <source>
        <dbReference type="EMBL" id="CAA0836288.1"/>
    </source>
</evidence>
<protein>
    <submittedName>
        <fullName evidence="2">Rhodanese-like domain-containing protein 10</fullName>
    </submittedName>
</protein>
<evidence type="ECO:0000313" key="3">
    <source>
        <dbReference type="Proteomes" id="UP001153555"/>
    </source>
</evidence>
<comment type="caution">
    <text evidence="2">The sequence shown here is derived from an EMBL/GenBank/DDBJ whole genome shotgun (WGS) entry which is preliminary data.</text>
</comment>
<feature type="domain" description="Rhodanese" evidence="1">
    <location>
        <begin position="66"/>
        <end position="190"/>
    </location>
</feature>
<keyword evidence="3" id="KW-1185">Reference proteome</keyword>
<dbReference type="Proteomes" id="UP001153555">
    <property type="component" value="Unassembled WGS sequence"/>
</dbReference>
<name>A0A9N7NR32_STRHE</name>
<dbReference type="InterPro" id="IPR044614">
    <property type="entry name" value="STR10"/>
</dbReference>
<sequence length="271" mass="29822">MSTMAIQLQNHHTPTLAPKHLRRLSPAARPSSLKARAALLGGNGRELIQSGAVAPIAPKDAASALGPEGYTLLDIRPEWEREKARVSGSLHVPLFVEDTDNGPITLMKKWVHFGYIGLWTGQRFTAVNPGFVERVEDLVPDKNSKVLVACGEGLRSLVAVAKLYKVGYKKLGWLAGGFNRATENDFPKVEGAEKLQTLWAFLLPRPVTAGLADMELLLPSRFRAVFSSWVWFCCALGPVRGCHLWGMALYLFGFCCGLPSVVGRQWFIVRL</sequence>
<reference evidence="2" key="1">
    <citation type="submission" date="2019-12" db="EMBL/GenBank/DDBJ databases">
        <authorList>
            <person name="Scholes J."/>
        </authorList>
    </citation>
    <scope>NUCLEOTIDE SEQUENCE</scope>
</reference>
<dbReference type="PROSITE" id="PS50206">
    <property type="entry name" value="RHODANESE_3"/>
    <property type="match status" value="1"/>
</dbReference>
<dbReference type="GO" id="GO:0009507">
    <property type="term" value="C:chloroplast"/>
    <property type="evidence" value="ECO:0007669"/>
    <property type="project" value="TreeGrafter"/>
</dbReference>
<dbReference type="InterPro" id="IPR036873">
    <property type="entry name" value="Rhodanese-like_dom_sf"/>
</dbReference>
<dbReference type="Pfam" id="PF00581">
    <property type="entry name" value="Rhodanese"/>
    <property type="match status" value="1"/>
</dbReference>
<dbReference type="PANTHER" id="PTHR45510:SF1">
    <property type="entry name" value="RHODANESE-LIKE DOMAIN-CONTAINING PROTEIN 10"/>
    <property type="match status" value="1"/>
</dbReference>
<dbReference type="SMART" id="SM00450">
    <property type="entry name" value="RHOD"/>
    <property type="match status" value="1"/>
</dbReference>
<dbReference type="AlphaFoldDB" id="A0A9N7NR32"/>
<dbReference type="FunFam" id="3.40.250.10:FF:000047">
    <property type="entry name" value="Rhodanese-like domain-containing protein 10"/>
    <property type="match status" value="1"/>
</dbReference>
<evidence type="ECO:0000259" key="1">
    <source>
        <dbReference type="PROSITE" id="PS50206"/>
    </source>
</evidence>
<dbReference type="EMBL" id="CACSLK010030184">
    <property type="protein sequence ID" value="CAA0836288.1"/>
    <property type="molecule type" value="Genomic_DNA"/>
</dbReference>
<dbReference type="PANTHER" id="PTHR45510">
    <property type="entry name" value="RHODANESE-LIKE DOMAIN-CONTAINING PROTEIN 10"/>
    <property type="match status" value="1"/>
</dbReference>
<accession>A0A9N7NR32</accession>
<proteinExistence type="predicted"/>